<dbReference type="PIRSF" id="PIRSF000209">
    <property type="entry name" value="Bifunctional_P450_P450R"/>
    <property type="match status" value="1"/>
</dbReference>
<dbReference type="PANTHER" id="PTHR19384:SF127">
    <property type="entry name" value="BIFUNCTIONAL CYTOCHROME P450_NADPH--P450 REDUCTASE"/>
    <property type="match status" value="1"/>
</dbReference>
<dbReference type="InterPro" id="IPR008254">
    <property type="entry name" value="Flavodoxin/NO_synth"/>
</dbReference>
<dbReference type="AlphaFoldDB" id="A0AA37LUL8"/>
<keyword evidence="4 15" id="KW-0349">Heme</keyword>
<evidence type="ECO:0000256" key="2">
    <source>
        <dbReference type="ARBA" id="ARBA00010018"/>
    </source>
</evidence>
<accession>A0AA37LUL8</accession>
<dbReference type="CDD" id="cd06206">
    <property type="entry name" value="bifunctional_CYPOR"/>
    <property type="match status" value="1"/>
</dbReference>
<dbReference type="Gene3D" id="2.40.30.10">
    <property type="entry name" value="Translation factors"/>
    <property type="match status" value="1"/>
</dbReference>
<evidence type="ECO:0000313" key="20">
    <source>
        <dbReference type="Proteomes" id="UP001055172"/>
    </source>
</evidence>
<keyword evidence="3 15" id="KW-0813">Transport</keyword>
<organism evidence="19 20">
    <name type="scientific">Colletotrichum liriopes</name>
    <dbReference type="NCBI Taxonomy" id="708192"/>
    <lineage>
        <taxon>Eukaryota</taxon>
        <taxon>Fungi</taxon>
        <taxon>Dikarya</taxon>
        <taxon>Ascomycota</taxon>
        <taxon>Pezizomycotina</taxon>
        <taxon>Sordariomycetes</taxon>
        <taxon>Hypocreomycetidae</taxon>
        <taxon>Glomerellales</taxon>
        <taxon>Glomerellaceae</taxon>
        <taxon>Colletotrichum</taxon>
        <taxon>Colletotrichum spaethianum species complex</taxon>
    </lineage>
</organism>
<dbReference type="PRINTS" id="PR00369">
    <property type="entry name" value="FLAVODOXIN"/>
</dbReference>
<feature type="domain" description="Flavodoxin-like" evidence="17">
    <location>
        <begin position="484"/>
        <end position="626"/>
    </location>
</feature>
<keyword evidence="5 15" id="KW-0285">Flavoprotein</keyword>
<dbReference type="InterPro" id="IPR003097">
    <property type="entry name" value="CysJ-like_FAD-binding"/>
</dbReference>
<evidence type="ECO:0000256" key="14">
    <source>
        <dbReference type="ARBA" id="ARBA00049342"/>
    </source>
</evidence>
<dbReference type="InterPro" id="IPR001433">
    <property type="entry name" value="OxRdtase_FAD/NAD-bd"/>
</dbReference>
<dbReference type="InterPro" id="IPR029039">
    <property type="entry name" value="Flavoprotein-like_sf"/>
</dbReference>
<dbReference type="Pfam" id="PF00667">
    <property type="entry name" value="FAD_binding_1"/>
    <property type="match status" value="1"/>
</dbReference>
<dbReference type="PROSITE" id="PS00086">
    <property type="entry name" value="CYTOCHROME_P450"/>
    <property type="match status" value="1"/>
</dbReference>
<dbReference type="SUPFAM" id="SSF52218">
    <property type="entry name" value="Flavoproteins"/>
    <property type="match status" value="1"/>
</dbReference>
<evidence type="ECO:0000256" key="11">
    <source>
        <dbReference type="ARBA" id="ARBA00023002"/>
    </source>
</evidence>
<dbReference type="Pfam" id="PF00067">
    <property type="entry name" value="p450"/>
    <property type="match status" value="1"/>
</dbReference>
<keyword evidence="9 15" id="KW-0521">NADP</keyword>
<dbReference type="PRINTS" id="PR00371">
    <property type="entry name" value="FPNCR"/>
</dbReference>
<evidence type="ECO:0000256" key="8">
    <source>
        <dbReference type="ARBA" id="ARBA00022827"/>
    </source>
</evidence>
<comment type="cofactor">
    <cofactor evidence="15">
        <name>FAD</name>
        <dbReference type="ChEBI" id="CHEBI:57692"/>
    </cofactor>
    <cofactor evidence="15">
        <name>FMN</name>
        <dbReference type="ChEBI" id="CHEBI:58210"/>
    </cofactor>
</comment>
<evidence type="ECO:0000256" key="6">
    <source>
        <dbReference type="ARBA" id="ARBA00022643"/>
    </source>
</evidence>
<dbReference type="FunFam" id="1.10.630.10:FF:000040">
    <property type="entry name" value="Bifunctional cytochrome P450/NADPH--P450 reductase"/>
    <property type="match status" value="1"/>
</dbReference>
<comment type="catalytic activity">
    <reaction evidence="15">
        <text>an organic molecule + reduced [NADPH--hemoprotein reductase] + O2 = an alcohol + oxidized [NADPH--hemoprotein reductase] + H2O + H(+)</text>
        <dbReference type="Rhea" id="RHEA:17149"/>
        <dbReference type="Rhea" id="RHEA-COMP:11964"/>
        <dbReference type="Rhea" id="RHEA-COMP:11965"/>
        <dbReference type="ChEBI" id="CHEBI:15377"/>
        <dbReference type="ChEBI" id="CHEBI:15378"/>
        <dbReference type="ChEBI" id="CHEBI:15379"/>
        <dbReference type="ChEBI" id="CHEBI:30879"/>
        <dbReference type="ChEBI" id="CHEBI:57618"/>
        <dbReference type="ChEBI" id="CHEBI:58210"/>
        <dbReference type="ChEBI" id="CHEBI:142491"/>
        <dbReference type="EC" id="1.14.14.1"/>
    </reaction>
</comment>
<keyword evidence="13 15" id="KW-0503">Monooxygenase</keyword>
<dbReference type="EC" id="1.6.2.4" evidence="15"/>
<dbReference type="SUPFAM" id="SSF52343">
    <property type="entry name" value="Ferredoxin reductase-like, C-terminal NADP-linked domain"/>
    <property type="match status" value="1"/>
</dbReference>
<keyword evidence="20" id="KW-1185">Reference proteome</keyword>
<reference evidence="19 20" key="1">
    <citation type="submission" date="2021-07" db="EMBL/GenBank/DDBJ databases">
        <title>Genome data of Colletotrichum spaethianum.</title>
        <authorList>
            <person name="Utami Y.D."/>
            <person name="Hiruma K."/>
        </authorList>
    </citation>
    <scope>NUCLEOTIDE SEQUENCE [LARGE SCALE GENOMIC DNA]</scope>
    <source>
        <strain evidence="19 20">MAFF 242679</strain>
    </source>
</reference>
<feature type="binding site" description="axial binding residue" evidence="16">
    <location>
        <position position="387"/>
    </location>
    <ligand>
        <name>heme</name>
        <dbReference type="ChEBI" id="CHEBI:30413"/>
    </ligand>
    <ligandPart>
        <name>Fe</name>
        <dbReference type="ChEBI" id="CHEBI:18248"/>
    </ligandPart>
</feature>
<protein>
    <recommendedName>
        <fullName evidence="15">Bifunctional cytochrome P450/NADPH--P450 reductase</fullName>
    </recommendedName>
    <domain>
        <recommendedName>
            <fullName evidence="15">Cytochrome P450</fullName>
            <ecNumber evidence="15">1.14.14.1</ecNumber>
        </recommendedName>
    </domain>
    <domain>
        <recommendedName>
            <fullName evidence="15">NADPH--cytochrome P450 reductase</fullName>
            <ecNumber evidence="15">1.6.2.4</ecNumber>
        </recommendedName>
    </domain>
</protein>
<dbReference type="InterPro" id="IPR001709">
    <property type="entry name" value="Flavoprot_Pyr_Nucl_cyt_Rdtase"/>
</dbReference>
<name>A0AA37LUL8_9PEZI</name>
<comment type="cofactor">
    <cofactor evidence="1 15 16">
        <name>heme</name>
        <dbReference type="ChEBI" id="CHEBI:30413"/>
    </cofactor>
</comment>
<keyword evidence="10 15" id="KW-0249">Electron transport</keyword>
<dbReference type="EC" id="1.14.14.1" evidence="15"/>
<evidence type="ECO:0000256" key="7">
    <source>
        <dbReference type="ARBA" id="ARBA00022723"/>
    </source>
</evidence>
<comment type="similarity">
    <text evidence="2 15">In the N-terminal section; belongs to the cytochrome P450 family.</text>
</comment>
<evidence type="ECO:0000256" key="10">
    <source>
        <dbReference type="ARBA" id="ARBA00022982"/>
    </source>
</evidence>
<dbReference type="InterPro" id="IPR017927">
    <property type="entry name" value="FAD-bd_FR_type"/>
</dbReference>
<evidence type="ECO:0000313" key="19">
    <source>
        <dbReference type="EMBL" id="GJC85419.1"/>
    </source>
</evidence>
<dbReference type="EMBL" id="BPPX01000018">
    <property type="protein sequence ID" value="GJC85419.1"/>
    <property type="molecule type" value="Genomic_DNA"/>
</dbReference>
<evidence type="ECO:0000256" key="13">
    <source>
        <dbReference type="ARBA" id="ARBA00023033"/>
    </source>
</evidence>
<evidence type="ECO:0000256" key="12">
    <source>
        <dbReference type="ARBA" id="ARBA00023004"/>
    </source>
</evidence>
<dbReference type="InterPro" id="IPR017972">
    <property type="entry name" value="Cyt_P450_CS"/>
</dbReference>
<dbReference type="InterPro" id="IPR023173">
    <property type="entry name" value="NADPH_Cyt_P450_Rdtase_alpha"/>
</dbReference>
<dbReference type="Gene3D" id="3.40.50.80">
    <property type="entry name" value="Nucleotide-binding domain of ferredoxin-NADP reductase (FNR) module"/>
    <property type="match status" value="1"/>
</dbReference>
<evidence type="ECO:0000256" key="15">
    <source>
        <dbReference type="PIRNR" id="PIRNR000209"/>
    </source>
</evidence>
<dbReference type="InterPro" id="IPR039261">
    <property type="entry name" value="FNR_nucleotide-bd"/>
</dbReference>
<dbReference type="Pfam" id="PF00175">
    <property type="entry name" value="NAD_binding_1"/>
    <property type="match status" value="1"/>
</dbReference>
<dbReference type="InterPro" id="IPR001128">
    <property type="entry name" value="Cyt_P450"/>
</dbReference>
<dbReference type="Proteomes" id="UP001055172">
    <property type="component" value="Unassembled WGS sequence"/>
</dbReference>
<keyword evidence="12 15" id="KW-0408">Iron</keyword>
<dbReference type="InterPro" id="IPR023206">
    <property type="entry name" value="Bifunctional_P450_P450_red"/>
</dbReference>
<dbReference type="InterPro" id="IPR017938">
    <property type="entry name" value="Riboflavin_synthase-like_b-brl"/>
</dbReference>
<dbReference type="Gene3D" id="1.10.630.10">
    <property type="entry name" value="Cytochrome P450"/>
    <property type="match status" value="1"/>
</dbReference>
<dbReference type="InterPro" id="IPR036396">
    <property type="entry name" value="Cyt_P450_sf"/>
</dbReference>
<keyword evidence="11 15" id="KW-0560">Oxidoreductase</keyword>
<dbReference type="PROSITE" id="PS51384">
    <property type="entry name" value="FAD_FR"/>
    <property type="match status" value="1"/>
</dbReference>
<evidence type="ECO:0000259" key="17">
    <source>
        <dbReference type="PROSITE" id="PS50902"/>
    </source>
</evidence>
<dbReference type="CDD" id="cd11068">
    <property type="entry name" value="CYP120A1"/>
    <property type="match status" value="1"/>
</dbReference>
<dbReference type="InterPro" id="IPR001094">
    <property type="entry name" value="Flavdoxin-like"/>
</dbReference>
<feature type="domain" description="FAD-binding FR-type" evidence="18">
    <location>
        <begin position="658"/>
        <end position="889"/>
    </location>
</feature>
<evidence type="ECO:0000256" key="5">
    <source>
        <dbReference type="ARBA" id="ARBA00022630"/>
    </source>
</evidence>
<proteinExistence type="inferred from homology"/>
<dbReference type="GO" id="GO:0050660">
    <property type="term" value="F:flavin adenine dinucleotide binding"/>
    <property type="evidence" value="ECO:0007669"/>
    <property type="project" value="TreeGrafter"/>
</dbReference>
<gene>
    <name evidence="19" type="ORF">ColLi_08257</name>
</gene>
<evidence type="ECO:0000256" key="3">
    <source>
        <dbReference type="ARBA" id="ARBA00022448"/>
    </source>
</evidence>
<evidence type="ECO:0000256" key="1">
    <source>
        <dbReference type="ARBA" id="ARBA00001971"/>
    </source>
</evidence>
<dbReference type="Gene3D" id="1.20.990.10">
    <property type="entry name" value="NADPH-cytochrome p450 Reductase, Chain A, domain 3"/>
    <property type="match status" value="1"/>
</dbReference>
<dbReference type="PANTHER" id="PTHR19384">
    <property type="entry name" value="NITRIC OXIDE SYNTHASE-RELATED"/>
    <property type="match status" value="1"/>
</dbReference>
<evidence type="ECO:0000256" key="16">
    <source>
        <dbReference type="PIRSR" id="PIRSR000209-1"/>
    </source>
</evidence>
<dbReference type="SUPFAM" id="SSF63380">
    <property type="entry name" value="Riboflavin synthase domain-like"/>
    <property type="match status" value="1"/>
</dbReference>
<dbReference type="GO" id="GO:0003958">
    <property type="term" value="F:NADPH-hemoprotein reductase activity"/>
    <property type="evidence" value="ECO:0007669"/>
    <property type="project" value="UniProtKB-UniRule"/>
</dbReference>
<keyword evidence="7 15" id="KW-0479">Metal-binding</keyword>
<comment type="catalytic activity">
    <reaction evidence="14 15">
        <text>2 oxidized [cytochrome P450] + NADPH = 2 reduced [cytochrome P450] + NADP(+) + H(+)</text>
        <dbReference type="Rhea" id="RHEA:24040"/>
        <dbReference type="Rhea" id="RHEA-COMP:14627"/>
        <dbReference type="Rhea" id="RHEA-COMP:14628"/>
        <dbReference type="ChEBI" id="CHEBI:15378"/>
        <dbReference type="ChEBI" id="CHEBI:55376"/>
        <dbReference type="ChEBI" id="CHEBI:57783"/>
        <dbReference type="ChEBI" id="CHEBI:58349"/>
        <dbReference type="ChEBI" id="CHEBI:60344"/>
        <dbReference type="EC" id="1.6.2.4"/>
    </reaction>
</comment>
<dbReference type="GO" id="GO:0005506">
    <property type="term" value="F:iron ion binding"/>
    <property type="evidence" value="ECO:0007669"/>
    <property type="project" value="UniProtKB-UniRule"/>
</dbReference>
<sequence length="1050" mass="117067">MTITVPIPEPPGWPLLGNILDVDMELPLLSLCSLAEKHGQTFVVVSSYALVNEVCDEKRFHKSVQALRALNEETNWGIAHRVLMPAFGPSSLLGMFNGMYDIASQLALKWARQGKTTAVSVTEDFTRLTLDAIALCAMDFRFNSYYKDEMHPFVEAMSGFLTETGNRARRLPLPSIFYKSQDRKFLRDIEILRKTADEVLQARKLEGDLGARKDLLSAMLNSVDSTTGQKMSDESILDNLITFLIAGHETTSGMLSFAFYFLMKHPEAYRKAQREVDEVCGNGPVKSEHLSKLSYVEAVLRETLRLQPTIPVFNITGKKDEVLGGRYVLPAGELVIVLLARSHLDPKVHGDDVEQFNPDRMLGENFNQLNRDFPHFWKPFGNGARACIGRPFAWQEALLVTTMLLQNFDFFLDDPNYSLAVKQTLTVKPHDLRMRATLRHGLTATELERKLAGTSPSLNSRPTAALKEVIAATGAGPGHEGKPMSIFYGSNSGTCQSLAERLATNAFSHGFRATVVDCMNNAVGKLPANEPVVFITASYEGQPPDNALKLIEWLENTKEKQLYDGVDYAVFGCGHRDWPSTLHRVPKSVDSSMEKLGGCRIAPLGLSDVAEGNMFTDFETWEDNILWPSMMEKYSTEPPGGSVLSVEVFRPRKLNLPREVREASVVNSNIITSKDASVKKESMEIQIPSDMAYKVGDYLAVLPLNSRDNIDRAMRLFHLPWDAHLNIAANTLTPFPHNIPSSAIGIFGAYVELAQPATKRNLLTLADAARDKGTKKKLQSLASVDRYTSEVVAKRLSVLDLLESNSSIDLSLSEFLRMLPSMRMRQYSISSSPLKNPSRVVLTYSVGKPCLAEDGKLHAGVATTYLSQLQTGDRLHVSIRPAHAAFRLPAVDDHPIIMIAAGTGIAPFRGFIQERAEIQGTGKKISPVMLFFGCRDPEVDDLYRQELDEWESKGVVLVWRAFSRKVEASPGCKYVQHQLWKERQHVMDAWNQGAMIYVCGSQAVSDAVKGVFIDIFLDDAREQGKEKSREDTRAWFEGLRNARYAIDVFD</sequence>
<keyword evidence="8 15" id="KW-0274">FAD</keyword>
<dbReference type="PROSITE" id="PS50902">
    <property type="entry name" value="FLAVODOXIN_LIKE"/>
    <property type="match status" value="1"/>
</dbReference>
<evidence type="ECO:0000256" key="4">
    <source>
        <dbReference type="ARBA" id="ARBA00022617"/>
    </source>
</evidence>
<keyword evidence="6 15" id="KW-0288">FMN</keyword>
<comment type="caution">
    <text evidence="19">The sequence shown here is derived from an EMBL/GenBank/DDBJ whole genome shotgun (WGS) entry which is preliminary data.</text>
</comment>
<dbReference type="Pfam" id="PF00258">
    <property type="entry name" value="Flavodoxin_1"/>
    <property type="match status" value="1"/>
</dbReference>
<dbReference type="SUPFAM" id="SSF48264">
    <property type="entry name" value="Cytochrome P450"/>
    <property type="match status" value="1"/>
</dbReference>
<dbReference type="GO" id="GO:0010181">
    <property type="term" value="F:FMN binding"/>
    <property type="evidence" value="ECO:0007669"/>
    <property type="project" value="UniProtKB-UniRule"/>
</dbReference>
<dbReference type="Gene3D" id="3.40.50.360">
    <property type="match status" value="1"/>
</dbReference>
<evidence type="ECO:0000259" key="18">
    <source>
        <dbReference type="PROSITE" id="PS51384"/>
    </source>
</evidence>
<dbReference type="GO" id="GO:0005829">
    <property type="term" value="C:cytosol"/>
    <property type="evidence" value="ECO:0007669"/>
    <property type="project" value="TreeGrafter"/>
</dbReference>
<evidence type="ECO:0000256" key="9">
    <source>
        <dbReference type="ARBA" id="ARBA00022857"/>
    </source>
</evidence>
<dbReference type="GO" id="GO:0020037">
    <property type="term" value="F:heme binding"/>
    <property type="evidence" value="ECO:0007669"/>
    <property type="project" value="UniProtKB-UniRule"/>
</dbReference>
<dbReference type="GO" id="GO:0070330">
    <property type="term" value="F:aromatase activity"/>
    <property type="evidence" value="ECO:0007669"/>
    <property type="project" value="UniProtKB-UniRule"/>
</dbReference>